<dbReference type="InterPro" id="IPR022476">
    <property type="entry name" value="Spore_YabP/YqfC"/>
</dbReference>
<dbReference type="Proteomes" id="UP001199319">
    <property type="component" value="Unassembled WGS sequence"/>
</dbReference>
<gene>
    <name evidence="1" type="ORF">LKD37_03395</name>
</gene>
<dbReference type="EMBL" id="JAJEPW010000006">
    <property type="protein sequence ID" value="MCC2128574.1"/>
    <property type="molecule type" value="Genomic_DNA"/>
</dbReference>
<proteinExistence type="predicted"/>
<evidence type="ECO:0000313" key="1">
    <source>
        <dbReference type="EMBL" id="MCC2128574.1"/>
    </source>
</evidence>
<organism evidence="1 2">
    <name type="scientific">Brotocaccenecus cirricatena</name>
    <dbReference type="NCBI Taxonomy" id="3064195"/>
    <lineage>
        <taxon>Bacteria</taxon>
        <taxon>Bacillati</taxon>
        <taxon>Bacillota</taxon>
        <taxon>Clostridia</taxon>
        <taxon>Eubacteriales</taxon>
        <taxon>Oscillospiraceae</taxon>
        <taxon>Brotocaccenecus</taxon>
    </lineage>
</organism>
<reference evidence="1" key="1">
    <citation type="submission" date="2021-10" db="EMBL/GenBank/DDBJ databases">
        <title>Anaerobic single-cell dispensing facilitates the cultivation of human gut bacteria.</title>
        <authorList>
            <person name="Afrizal A."/>
        </authorList>
    </citation>
    <scope>NUCLEOTIDE SEQUENCE</scope>
    <source>
        <strain evidence="1">CLA-AA-H272</strain>
    </source>
</reference>
<keyword evidence="2" id="KW-1185">Reference proteome</keyword>
<dbReference type="AlphaFoldDB" id="A0AAE3AAL0"/>
<name>A0AAE3AAL0_9FIRM</name>
<comment type="caution">
    <text evidence="1">The sequence shown here is derived from an EMBL/GenBank/DDBJ whole genome shotgun (WGS) entry which is preliminary data.</text>
</comment>
<dbReference type="RefSeq" id="WP_302927935.1">
    <property type="nucleotide sequence ID" value="NZ_JAJEPW010000006.1"/>
</dbReference>
<evidence type="ECO:0000313" key="2">
    <source>
        <dbReference type="Proteomes" id="UP001199319"/>
    </source>
</evidence>
<protein>
    <submittedName>
        <fullName evidence="1">Sporulation protein</fullName>
    </submittedName>
</protein>
<sequence>MERGWLTRAGQAAMERLDLPGDIPAGVPHMELIGEREFFMCRHRGVLSYSTETVEIGGGSLTVRVIGTELQLVAMTEEELRLRGRIAAVELRPGGGHV</sequence>
<dbReference type="Pfam" id="PF07873">
    <property type="entry name" value="YabP"/>
    <property type="match status" value="1"/>
</dbReference>
<accession>A0AAE3AAL0</accession>